<evidence type="ECO:0000313" key="5">
    <source>
        <dbReference type="EMBL" id="WZN66406.1"/>
    </source>
</evidence>
<keyword evidence="6" id="KW-1185">Reference proteome</keyword>
<dbReference type="InterPro" id="IPR039843">
    <property type="entry name" value="KXD1-like"/>
</dbReference>
<comment type="similarity">
    <text evidence="1">Belongs to the KXD1 family.</text>
</comment>
<evidence type="ECO:0000256" key="2">
    <source>
        <dbReference type="SAM" id="MobiDB-lite"/>
    </source>
</evidence>
<reference evidence="4" key="1">
    <citation type="submission" date="2021-01" db="EMBL/GenBank/DDBJ databases">
        <authorList>
            <person name="Corre E."/>
            <person name="Pelletier E."/>
            <person name="Niang G."/>
            <person name="Scheremetjew M."/>
            <person name="Finn R."/>
            <person name="Kale V."/>
            <person name="Holt S."/>
            <person name="Cochrane G."/>
            <person name="Meng A."/>
            <person name="Brown T."/>
            <person name="Cohen L."/>
        </authorList>
    </citation>
    <scope>NUCLEOTIDE SEQUENCE</scope>
    <source>
        <strain evidence="4">RCC1871</strain>
    </source>
</reference>
<dbReference type="EMBL" id="CP151515">
    <property type="protein sequence ID" value="WZN66406.1"/>
    <property type="molecule type" value="Genomic_DNA"/>
</dbReference>
<sequence length="221" mass="22859">MSAAEKVEAEGSTSCPSAEHGEEVDGRRDAAEDGVGVADDATGEGEREGVPIEELGQLLLSEGGSVEEDGVTDHDGPGSAIVSKEGDDGDDGASQSEEGFALPRPPSVPGLGDEEAESVPTAAADGPDLCGVVGEVASLVPADTLAGIMRLQQNVLGNLRSTNKTVTDFNIFSEEKYASVSPELTKLAKNLKAIKSDLDYIYKKTSALKGKLKAKHPECFA</sequence>
<dbReference type="PANTHER" id="PTHR13511">
    <property type="entry name" value="KXDL MOTIF-CONTAINING PROTEIN 1"/>
    <property type="match status" value="1"/>
</dbReference>
<dbReference type="AlphaFoldDB" id="A0A7S3FMJ7"/>
<feature type="region of interest" description="Disordered" evidence="2">
    <location>
        <begin position="1"/>
        <end position="123"/>
    </location>
</feature>
<dbReference type="Pfam" id="PF10241">
    <property type="entry name" value="KxDL"/>
    <property type="match status" value="1"/>
</dbReference>
<feature type="domain" description="KxDL" evidence="3">
    <location>
        <begin position="137"/>
        <end position="220"/>
    </location>
</feature>
<feature type="compositionally biased region" description="Basic and acidic residues" evidence="2">
    <location>
        <begin position="19"/>
        <end position="31"/>
    </location>
</feature>
<dbReference type="GO" id="GO:0032418">
    <property type="term" value="P:lysosome localization"/>
    <property type="evidence" value="ECO:0007669"/>
    <property type="project" value="TreeGrafter"/>
</dbReference>
<evidence type="ECO:0000256" key="1">
    <source>
        <dbReference type="ARBA" id="ARBA00005913"/>
    </source>
</evidence>
<reference evidence="5 6" key="2">
    <citation type="submission" date="2024-03" db="EMBL/GenBank/DDBJ databases">
        <title>Complete genome sequence of the green alga Chloropicon roscoffensis RCC1871.</title>
        <authorList>
            <person name="Lemieux C."/>
            <person name="Pombert J.-F."/>
            <person name="Otis C."/>
            <person name="Turmel M."/>
        </authorList>
    </citation>
    <scope>NUCLEOTIDE SEQUENCE [LARGE SCALE GENOMIC DNA]</scope>
    <source>
        <strain evidence="5 6">RCC1871</strain>
    </source>
</reference>
<dbReference type="GO" id="GO:0099078">
    <property type="term" value="C:BORC complex"/>
    <property type="evidence" value="ECO:0007669"/>
    <property type="project" value="TreeGrafter"/>
</dbReference>
<dbReference type="PANTHER" id="PTHR13511:SF0">
    <property type="entry name" value="KXDL MOTIF-CONTAINING PROTEIN 1"/>
    <property type="match status" value="1"/>
</dbReference>
<evidence type="ECO:0000313" key="4">
    <source>
        <dbReference type="EMBL" id="CAE0187113.1"/>
    </source>
</evidence>
<organism evidence="4">
    <name type="scientific">Chloropicon roscoffensis</name>
    <dbReference type="NCBI Taxonomy" id="1461544"/>
    <lineage>
        <taxon>Eukaryota</taxon>
        <taxon>Viridiplantae</taxon>
        <taxon>Chlorophyta</taxon>
        <taxon>Chloropicophyceae</taxon>
        <taxon>Chloropicales</taxon>
        <taxon>Chloropicaceae</taxon>
        <taxon>Chloropicon</taxon>
    </lineage>
</organism>
<name>A0A7S3FMJ7_9CHLO</name>
<dbReference type="EMBL" id="HBHZ01000214">
    <property type="protein sequence ID" value="CAE0187113.1"/>
    <property type="molecule type" value="Transcribed_RNA"/>
</dbReference>
<dbReference type="InterPro" id="IPR019371">
    <property type="entry name" value="KxDL_dom"/>
</dbReference>
<protein>
    <recommendedName>
        <fullName evidence="3">KxDL domain-containing protein</fullName>
    </recommendedName>
</protein>
<gene>
    <name evidence="4" type="ORF">CROS1456_LOCUS179</name>
    <name evidence="5" type="ORF">HKI87_15g79730</name>
</gene>
<accession>A0A7S3FMJ7</accession>
<feature type="compositionally biased region" description="Low complexity" evidence="2">
    <location>
        <begin position="53"/>
        <end position="64"/>
    </location>
</feature>
<evidence type="ECO:0000259" key="3">
    <source>
        <dbReference type="Pfam" id="PF10241"/>
    </source>
</evidence>
<proteinExistence type="inferred from homology"/>
<evidence type="ECO:0000313" key="6">
    <source>
        <dbReference type="Proteomes" id="UP001472866"/>
    </source>
</evidence>
<dbReference type="Proteomes" id="UP001472866">
    <property type="component" value="Chromosome 15"/>
</dbReference>